<organism evidence="23 24">
    <name type="scientific">Circinella minor</name>
    <dbReference type="NCBI Taxonomy" id="1195481"/>
    <lineage>
        <taxon>Eukaryota</taxon>
        <taxon>Fungi</taxon>
        <taxon>Fungi incertae sedis</taxon>
        <taxon>Mucoromycota</taxon>
        <taxon>Mucoromycotina</taxon>
        <taxon>Mucoromycetes</taxon>
        <taxon>Mucorales</taxon>
        <taxon>Lichtheimiaceae</taxon>
        <taxon>Circinella</taxon>
    </lineage>
</organism>
<comment type="catalytic activity">
    <reaction evidence="20">
        <text>N(6)-methyl-dATP + H2O = N(6)-methyl-dAMP + diphosphate + H(+)</text>
        <dbReference type="Rhea" id="RHEA:67604"/>
        <dbReference type="ChEBI" id="CHEBI:15377"/>
        <dbReference type="ChEBI" id="CHEBI:15378"/>
        <dbReference type="ChEBI" id="CHEBI:33019"/>
        <dbReference type="ChEBI" id="CHEBI:169976"/>
        <dbReference type="ChEBI" id="CHEBI:172872"/>
    </reaction>
    <physiologicalReaction direction="left-to-right" evidence="20">
        <dbReference type="Rhea" id="RHEA:67605"/>
    </physiologicalReaction>
</comment>
<comment type="catalytic activity">
    <reaction evidence="10">
        <text>2-oxo-ATP + H2O = 2-oxo-AMP + diphosphate + H(+)</text>
        <dbReference type="Rhea" id="RHEA:67392"/>
        <dbReference type="ChEBI" id="CHEBI:15377"/>
        <dbReference type="ChEBI" id="CHEBI:15378"/>
        <dbReference type="ChEBI" id="CHEBI:33019"/>
        <dbReference type="ChEBI" id="CHEBI:71395"/>
        <dbReference type="ChEBI" id="CHEBI:172878"/>
    </reaction>
    <physiologicalReaction direction="left-to-right" evidence="10">
        <dbReference type="Rhea" id="RHEA:67393"/>
    </physiologicalReaction>
</comment>
<dbReference type="SUPFAM" id="SSF55811">
    <property type="entry name" value="Nudix"/>
    <property type="match status" value="1"/>
</dbReference>
<keyword evidence="5" id="KW-0378">Hydrolase</keyword>
<evidence type="ECO:0000256" key="2">
    <source>
        <dbReference type="ARBA" id="ARBA00005582"/>
    </source>
</evidence>
<evidence type="ECO:0000256" key="19">
    <source>
        <dbReference type="ARBA" id="ARBA00048894"/>
    </source>
</evidence>
<evidence type="ECO:0000256" key="11">
    <source>
        <dbReference type="ARBA" id="ARBA00026103"/>
    </source>
</evidence>
<evidence type="ECO:0000256" key="10">
    <source>
        <dbReference type="ARBA" id="ARBA00024596"/>
    </source>
</evidence>
<dbReference type="Pfam" id="PF00293">
    <property type="entry name" value="NUDIX"/>
    <property type="match status" value="1"/>
</dbReference>
<comment type="cofactor">
    <cofactor evidence="1">
        <name>Mg(2+)</name>
        <dbReference type="ChEBI" id="CHEBI:18420"/>
    </cofactor>
</comment>
<evidence type="ECO:0000256" key="14">
    <source>
        <dbReference type="ARBA" id="ARBA00030634"/>
    </source>
</evidence>
<keyword evidence="6" id="KW-0460">Magnesium</keyword>
<dbReference type="GO" id="GO:0008413">
    <property type="term" value="F:8-oxo-7,8-dihydroguanosine triphosphate pyrophosphatase activity"/>
    <property type="evidence" value="ECO:0007669"/>
    <property type="project" value="InterPro"/>
</dbReference>
<evidence type="ECO:0000313" key="23">
    <source>
        <dbReference type="EMBL" id="KAG2224771.1"/>
    </source>
</evidence>
<evidence type="ECO:0000256" key="6">
    <source>
        <dbReference type="ARBA" id="ARBA00022842"/>
    </source>
</evidence>
<evidence type="ECO:0000256" key="20">
    <source>
        <dbReference type="ARBA" id="ARBA00049032"/>
    </source>
</evidence>
<comment type="catalytic activity">
    <reaction evidence="18">
        <text>N(6)-methyl-ATP + H2O = N(6)-methyl-AMP + diphosphate + H(+)</text>
        <dbReference type="Rhea" id="RHEA:67608"/>
        <dbReference type="ChEBI" id="CHEBI:15377"/>
        <dbReference type="ChEBI" id="CHEBI:15378"/>
        <dbReference type="ChEBI" id="CHEBI:33019"/>
        <dbReference type="ChEBI" id="CHEBI:144842"/>
        <dbReference type="ChEBI" id="CHEBI:172873"/>
    </reaction>
    <physiologicalReaction direction="left-to-right" evidence="18">
        <dbReference type="Rhea" id="RHEA:67609"/>
    </physiologicalReaction>
</comment>
<evidence type="ECO:0000256" key="16">
    <source>
        <dbReference type="ARBA" id="ARBA00031927"/>
    </source>
</evidence>
<comment type="catalytic activity">
    <reaction evidence="8">
        <text>2-oxo-dATP + H2O = 2-oxo-dAMP + diphosphate + H(+)</text>
        <dbReference type="Rhea" id="RHEA:31583"/>
        <dbReference type="ChEBI" id="CHEBI:15377"/>
        <dbReference type="ChEBI" id="CHEBI:15378"/>
        <dbReference type="ChEBI" id="CHEBI:33019"/>
        <dbReference type="ChEBI" id="CHEBI:63212"/>
        <dbReference type="ChEBI" id="CHEBI:77897"/>
        <dbReference type="EC" id="3.6.1.56"/>
    </reaction>
    <physiologicalReaction direction="left-to-right" evidence="8">
        <dbReference type="Rhea" id="RHEA:31584"/>
    </physiologicalReaction>
</comment>
<comment type="catalytic activity">
    <reaction evidence="9">
        <text>8-oxo-dGTP + H2O = 8-oxo-dGMP + diphosphate + H(+)</text>
        <dbReference type="Rhea" id="RHEA:31575"/>
        <dbReference type="ChEBI" id="CHEBI:15377"/>
        <dbReference type="ChEBI" id="CHEBI:15378"/>
        <dbReference type="ChEBI" id="CHEBI:33019"/>
        <dbReference type="ChEBI" id="CHEBI:63224"/>
        <dbReference type="ChEBI" id="CHEBI:77896"/>
    </reaction>
    <physiologicalReaction direction="left-to-right" evidence="9">
        <dbReference type="Rhea" id="RHEA:31576"/>
    </physiologicalReaction>
</comment>
<feature type="domain" description="Nudix hydrolase" evidence="22">
    <location>
        <begin position="7"/>
        <end position="134"/>
    </location>
</feature>
<dbReference type="Proteomes" id="UP000646827">
    <property type="component" value="Unassembled WGS sequence"/>
</dbReference>
<evidence type="ECO:0000256" key="9">
    <source>
        <dbReference type="ARBA" id="ARBA00024486"/>
    </source>
</evidence>
<evidence type="ECO:0000256" key="4">
    <source>
        <dbReference type="ARBA" id="ARBA00022723"/>
    </source>
</evidence>
<dbReference type="PANTHER" id="PTHR43758">
    <property type="entry name" value="7,8-DIHYDRO-8-OXOGUANINE TRIPHOSPHATASE"/>
    <property type="match status" value="1"/>
</dbReference>
<evidence type="ECO:0000256" key="1">
    <source>
        <dbReference type="ARBA" id="ARBA00001946"/>
    </source>
</evidence>
<gene>
    <name evidence="23" type="ORF">INT45_005295</name>
</gene>
<dbReference type="InterPro" id="IPR015797">
    <property type="entry name" value="NUDIX_hydrolase-like_dom_sf"/>
</dbReference>
<comment type="catalytic activity">
    <reaction evidence="19">
        <text>O(6)-methyl-dGTP + H2O = O(6)-methyl-dGMP + diphosphate + H(+)</text>
        <dbReference type="Rhea" id="RHEA:67600"/>
        <dbReference type="ChEBI" id="CHEBI:15377"/>
        <dbReference type="ChEBI" id="CHEBI:15378"/>
        <dbReference type="ChEBI" id="CHEBI:33019"/>
        <dbReference type="ChEBI" id="CHEBI:169974"/>
        <dbReference type="ChEBI" id="CHEBI:169975"/>
    </reaction>
    <physiologicalReaction direction="left-to-right" evidence="19">
        <dbReference type="Rhea" id="RHEA:67601"/>
    </physiologicalReaction>
</comment>
<evidence type="ECO:0000256" key="7">
    <source>
        <dbReference type="ARBA" id="ARBA00024448"/>
    </source>
</evidence>
<evidence type="ECO:0000256" key="21">
    <source>
        <dbReference type="ARBA" id="ARBA00053094"/>
    </source>
</evidence>
<dbReference type="PRINTS" id="PR01403">
    <property type="entry name" value="8OXTPHPHTASE"/>
</dbReference>
<dbReference type="GO" id="GO:0005737">
    <property type="term" value="C:cytoplasm"/>
    <property type="evidence" value="ECO:0007669"/>
    <property type="project" value="TreeGrafter"/>
</dbReference>
<evidence type="ECO:0000256" key="17">
    <source>
        <dbReference type="ARBA" id="ARBA00032071"/>
    </source>
</evidence>
<evidence type="ECO:0000256" key="18">
    <source>
        <dbReference type="ARBA" id="ARBA00048002"/>
    </source>
</evidence>
<keyword evidence="24" id="KW-1185">Reference proteome</keyword>
<evidence type="ECO:0000256" key="5">
    <source>
        <dbReference type="ARBA" id="ARBA00022801"/>
    </source>
</evidence>
<evidence type="ECO:0000256" key="15">
    <source>
        <dbReference type="ARBA" id="ARBA00030682"/>
    </source>
</evidence>
<dbReference type="AlphaFoldDB" id="A0A8H7S8X1"/>
<comment type="similarity">
    <text evidence="2">Belongs to the Nudix hydrolase family.</text>
</comment>
<reference evidence="23 24" key="1">
    <citation type="submission" date="2020-12" db="EMBL/GenBank/DDBJ databases">
        <title>Metabolic potential, ecology and presence of endohyphal bacteria is reflected in genomic diversity of Mucoromycotina.</title>
        <authorList>
            <person name="Muszewska A."/>
            <person name="Okrasinska A."/>
            <person name="Steczkiewicz K."/>
            <person name="Drgas O."/>
            <person name="Orlowska M."/>
            <person name="Perlinska-Lenart U."/>
            <person name="Aleksandrzak-Piekarczyk T."/>
            <person name="Szatraj K."/>
            <person name="Zielenkiewicz U."/>
            <person name="Pilsyk S."/>
            <person name="Malc E."/>
            <person name="Mieczkowski P."/>
            <person name="Kruszewska J.S."/>
            <person name="Biernat P."/>
            <person name="Pawlowska J."/>
        </authorList>
    </citation>
    <scope>NUCLEOTIDE SEQUENCE [LARGE SCALE GENOMIC DNA]</scope>
    <source>
        <strain evidence="23 24">CBS 142.35</strain>
    </source>
</reference>
<accession>A0A8H7S8X1</accession>
<comment type="subunit">
    <text evidence="3">Monomer.</text>
</comment>
<dbReference type="GO" id="GO:0008828">
    <property type="term" value="F:dATP diphosphatase activity"/>
    <property type="evidence" value="ECO:0007669"/>
    <property type="project" value="UniProtKB-EC"/>
</dbReference>
<evidence type="ECO:0000256" key="8">
    <source>
        <dbReference type="ARBA" id="ARBA00024459"/>
    </source>
</evidence>
<proteinExistence type="inferred from homology"/>
<dbReference type="InterPro" id="IPR000086">
    <property type="entry name" value="NUDIX_hydrolase_dom"/>
</dbReference>
<evidence type="ECO:0000256" key="3">
    <source>
        <dbReference type="ARBA" id="ARBA00011245"/>
    </source>
</evidence>
<evidence type="ECO:0000256" key="12">
    <source>
        <dbReference type="ARBA" id="ARBA00026218"/>
    </source>
</evidence>
<dbReference type="EC" id="3.6.1.56" evidence="11"/>
<dbReference type="OrthoDB" id="447842at2759"/>
<dbReference type="CDD" id="cd03427">
    <property type="entry name" value="NUDIX_MTH1_Nudt1"/>
    <property type="match status" value="1"/>
</dbReference>
<comment type="caution">
    <text evidence="23">The sequence shown here is derived from an EMBL/GenBank/DDBJ whole genome shotgun (WGS) entry which is preliminary data.</text>
</comment>
<dbReference type="EMBL" id="JAEPRB010000037">
    <property type="protein sequence ID" value="KAG2224771.1"/>
    <property type="molecule type" value="Genomic_DNA"/>
</dbReference>
<keyword evidence="4" id="KW-0479">Metal-binding</keyword>
<dbReference type="InterPro" id="IPR003563">
    <property type="entry name" value="8ODP"/>
</dbReference>
<dbReference type="PANTHER" id="PTHR43758:SF2">
    <property type="entry name" value="OXIDIZED PURINE NUCLEOSIDE TRIPHOSPHATE HYDROLASE"/>
    <property type="match status" value="1"/>
</dbReference>
<name>A0A8H7S8X1_9FUNG</name>
<dbReference type="PROSITE" id="PS51462">
    <property type="entry name" value="NUDIX"/>
    <property type="match status" value="1"/>
</dbReference>
<sequence>MPIIIEKKKLFTLVLTLDEKNRKILLGMKKRGFGLNKWNGFGGKLEPGETIVQAAYRELEEEAMIQAVDMDKIGINLFTFENDPVALEVHVFRSTEYKGTPTETEEMRPEWFSYDNIPFDTMWPDDRIWFPLFLKGQQFLGEFHFSEDQKRVLEQDLREVSHVPEEYDLTQRKLA</sequence>
<evidence type="ECO:0000259" key="22">
    <source>
        <dbReference type="PROSITE" id="PS51462"/>
    </source>
</evidence>
<evidence type="ECO:0000256" key="13">
    <source>
        <dbReference type="ARBA" id="ARBA00029673"/>
    </source>
</evidence>
<dbReference type="GO" id="GO:0042262">
    <property type="term" value="P:DNA protection"/>
    <property type="evidence" value="ECO:0007669"/>
    <property type="project" value="InterPro"/>
</dbReference>
<dbReference type="Gene3D" id="3.90.79.10">
    <property type="entry name" value="Nucleoside Triphosphate Pyrophosphohydrolase"/>
    <property type="match status" value="1"/>
</dbReference>
<comment type="function">
    <text evidence="21">Oxidized purine nucleoside triphosphate hydrolase which is a prominent sanitizer of the oxidized nucleotide pool. Catalyzes the hydrolysis of 2-oxo-dATP (2-hydroxy-dATP) into 2-oxo-dAMP. Also has a significant hydrolase activity toward 2-oxo-ATP, 8-oxo-dGTP and 8-oxo-dATP. Through the hydrolysis of oxidized purine nucleoside triphosphates, prevents their incorporation into DNA and the subsequent transversions A:T to C:G and G:C to T:A. Also catalyzes the hydrolysis of methylated purine nucleoside triphosphate preventing their integration into DNA. Through this antimutagenic activity protects cells from oxidative stress.</text>
</comment>
<evidence type="ECO:0000313" key="24">
    <source>
        <dbReference type="Proteomes" id="UP000646827"/>
    </source>
</evidence>
<protein>
    <recommendedName>
        <fullName evidence="12">Oxidized purine nucleoside triphosphate hydrolase</fullName>
        <ecNumber evidence="11">3.6.1.56</ecNumber>
    </recommendedName>
    <alternativeName>
        <fullName evidence="16">2-hydroxy-dATP diphosphatase</fullName>
    </alternativeName>
    <alternativeName>
        <fullName evidence="15">7,8-dihydro-8-oxoguanine triphosphatase</fullName>
    </alternativeName>
    <alternativeName>
        <fullName evidence="14">8-oxo-dGTPase</fullName>
    </alternativeName>
    <alternativeName>
        <fullName evidence="17">Methylated purine nucleoside triphosphate hydrolase</fullName>
    </alternativeName>
    <alternativeName>
        <fullName evidence="13">Nucleoside diphosphate-linked moiety X motif 1</fullName>
    </alternativeName>
</protein>
<dbReference type="GO" id="GO:0046872">
    <property type="term" value="F:metal ion binding"/>
    <property type="evidence" value="ECO:0007669"/>
    <property type="project" value="UniProtKB-KW"/>
</dbReference>
<comment type="catalytic activity">
    <reaction evidence="7">
        <text>8-oxo-dATP + H2O = 8-oxo-dAMP + diphosphate + H(+)</text>
        <dbReference type="Rhea" id="RHEA:65396"/>
        <dbReference type="ChEBI" id="CHEBI:15377"/>
        <dbReference type="ChEBI" id="CHEBI:15378"/>
        <dbReference type="ChEBI" id="CHEBI:33019"/>
        <dbReference type="ChEBI" id="CHEBI:71361"/>
        <dbReference type="ChEBI" id="CHEBI:172871"/>
    </reaction>
    <physiologicalReaction direction="left-to-right" evidence="7">
        <dbReference type="Rhea" id="RHEA:65397"/>
    </physiologicalReaction>
</comment>